<proteinExistence type="predicted"/>
<dbReference type="EMBL" id="JAPMUA010000002">
    <property type="protein sequence ID" value="MDG3585467.1"/>
    <property type="molecule type" value="Genomic_DNA"/>
</dbReference>
<dbReference type="RefSeq" id="WP_277899267.1">
    <property type="nucleotide sequence ID" value="NZ_JAPMUA010000002.1"/>
</dbReference>
<accession>A0ABT6FQC3</accession>
<evidence type="ECO:0000256" key="1">
    <source>
        <dbReference type="SAM" id="Coils"/>
    </source>
</evidence>
<protein>
    <submittedName>
        <fullName evidence="2">Uncharacterized protein</fullName>
    </submittedName>
</protein>
<name>A0ABT6FQC3_9FLAO</name>
<feature type="coiled-coil region" evidence="1">
    <location>
        <begin position="44"/>
        <end position="89"/>
    </location>
</feature>
<evidence type="ECO:0000313" key="3">
    <source>
        <dbReference type="Proteomes" id="UP001153642"/>
    </source>
</evidence>
<sequence>MNILEILQQWGIPAITGVVAWNKDRILTALNVKKQETDIAGSEADNMSKNLKIYQDMIDDMKVRFESQLQDIEADYKEELQKHKEFIQKCNRSLQYYQKNCKCLPNESI</sequence>
<gene>
    <name evidence="2" type="ORF">OSR52_06255</name>
</gene>
<organism evidence="2 3">
    <name type="scientific">Galbibacter pacificus</name>
    <dbReference type="NCBI Taxonomy" id="2996052"/>
    <lineage>
        <taxon>Bacteria</taxon>
        <taxon>Pseudomonadati</taxon>
        <taxon>Bacteroidota</taxon>
        <taxon>Flavobacteriia</taxon>
        <taxon>Flavobacteriales</taxon>
        <taxon>Flavobacteriaceae</taxon>
        <taxon>Galbibacter</taxon>
    </lineage>
</organism>
<evidence type="ECO:0000313" key="2">
    <source>
        <dbReference type="EMBL" id="MDG3585467.1"/>
    </source>
</evidence>
<keyword evidence="3" id="KW-1185">Reference proteome</keyword>
<comment type="caution">
    <text evidence="2">The sequence shown here is derived from an EMBL/GenBank/DDBJ whole genome shotgun (WGS) entry which is preliminary data.</text>
</comment>
<keyword evidence="1" id="KW-0175">Coiled coil</keyword>
<reference evidence="2" key="1">
    <citation type="submission" date="2022-11" db="EMBL/GenBank/DDBJ databases">
        <title>High-quality draft genome sequence of Galbibacter sp. strain CMA-7.</title>
        <authorList>
            <person name="Wei L."/>
            <person name="Dong C."/>
            <person name="Shao Z."/>
        </authorList>
    </citation>
    <scope>NUCLEOTIDE SEQUENCE</scope>
    <source>
        <strain evidence="2">CMA-7</strain>
    </source>
</reference>
<dbReference type="Proteomes" id="UP001153642">
    <property type="component" value="Unassembled WGS sequence"/>
</dbReference>